<sequence length="158" mass="17920">MPSLAEMLARARRAVLRHGVSEEDADELVQDAFLKVEQYERTHAARSREALLVTAAVNLSIDRSRRRARSPFVDIDDFHAIADATPDPSQIVEQQARLRHAAEGLATLPERTRRILLKRRLEDMSYAEIAASEDMSVAAVEKQVARATLQLMKWMAEW</sequence>
<dbReference type="SUPFAM" id="SSF88659">
    <property type="entry name" value="Sigma3 and sigma4 domains of RNA polymerase sigma factors"/>
    <property type="match status" value="1"/>
</dbReference>
<accession>A0A4S1XG27</accession>
<gene>
    <name evidence="8" type="ORF">E5A73_05825</name>
</gene>
<dbReference type="Gene3D" id="1.10.1740.10">
    <property type="match status" value="1"/>
</dbReference>
<keyword evidence="5" id="KW-0804">Transcription</keyword>
<dbReference type="RefSeq" id="WP_135962853.1">
    <property type="nucleotide sequence ID" value="NZ_SRXT01000002.1"/>
</dbReference>
<keyword evidence="4" id="KW-0238">DNA-binding</keyword>
<comment type="caution">
    <text evidence="8">The sequence shown here is derived from an EMBL/GenBank/DDBJ whole genome shotgun (WGS) entry which is preliminary data.</text>
</comment>
<dbReference type="Pfam" id="PF04542">
    <property type="entry name" value="Sigma70_r2"/>
    <property type="match status" value="1"/>
</dbReference>
<dbReference type="AlphaFoldDB" id="A0A4S1XG27"/>
<organism evidence="8 9">
    <name type="scientific">Sphingomonas gei</name>
    <dbReference type="NCBI Taxonomy" id="1395960"/>
    <lineage>
        <taxon>Bacteria</taxon>
        <taxon>Pseudomonadati</taxon>
        <taxon>Pseudomonadota</taxon>
        <taxon>Alphaproteobacteria</taxon>
        <taxon>Sphingomonadales</taxon>
        <taxon>Sphingomonadaceae</taxon>
        <taxon>Sphingomonas</taxon>
    </lineage>
</organism>
<evidence type="ECO:0000256" key="4">
    <source>
        <dbReference type="ARBA" id="ARBA00023125"/>
    </source>
</evidence>
<evidence type="ECO:0000313" key="8">
    <source>
        <dbReference type="EMBL" id="TGX54958.1"/>
    </source>
</evidence>
<comment type="similarity">
    <text evidence="1">Belongs to the sigma-70 factor family. ECF subfamily.</text>
</comment>
<feature type="domain" description="RNA polymerase sigma-70 region 2" evidence="6">
    <location>
        <begin position="8"/>
        <end position="69"/>
    </location>
</feature>
<dbReference type="EMBL" id="SRXT01000002">
    <property type="protein sequence ID" value="TGX54958.1"/>
    <property type="molecule type" value="Genomic_DNA"/>
</dbReference>
<dbReference type="PANTHER" id="PTHR43133">
    <property type="entry name" value="RNA POLYMERASE ECF-TYPE SIGMA FACTO"/>
    <property type="match status" value="1"/>
</dbReference>
<proteinExistence type="inferred from homology"/>
<dbReference type="Gene3D" id="1.10.10.10">
    <property type="entry name" value="Winged helix-like DNA-binding domain superfamily/Winged helix DNA-binding domain"/>
    <property type="match status" value="1"/>
</dbReference>
<dbReference type="GO" id="GO:0003677">
    <property type="term" value="F:DNA binding"/>
    <property type="evidence" value="ECO:0007669"/>
    <property type="project" value="UniProtKB-KW"/>
</dbReference>
<dbReference type="GO" id="GO:0006352">
    <property type="term" value="P:DNA-templated transcription initiation"/>
    <property type="evidence" value="ECO:0007669"/>
    <property type="project" value="InterPro"/>
</dbReference>
<dbReference type="Proteomes" id="UP000306147">
    <property type="component" value="Unassembled WGS sequence"/>
</dbReference>
<dbReference type="InterPro" id="IPR013324">
    <property type="entry name" value="RNA_pol_sigma_r3/r4-like"/>
</dbReference>
<evidence type="ECO:0000313" key="9">
    <source>
        <dbReference type="Proteomes" id="UP000306147"/>
    </source>
</evidence>
<evidence type="ECO:0000256" key="5">
    <source>
        <dbReference type="ARBA" id="ARBA00023163"/>
    </source>
</evidence>
<evidence type="ECO:0000259" key="6">
    <source>
        <dbReference type="Pfam" id="PF04542"/>
    </source>
</evidence>
<keyword evidence="3" id="KW-0731">Sigma factor</keyword>
<dbReference type="GO" id="GO:0016987">
    <property type="term" value="F:sigma factor activity"/>
    <property type="evidence" value="ECO:0007669"/>
    <property type="project" value="UniProtKB-KW"/>
</dbReference>
<dbReference type="InterPro" id="IPR014284">
    <property type="entry name" value="RNA_pol_sigma-70_dom"/>
</dbReference>
<evidence type="ECO:0000256" key="1">
    <source>
        <dbReference type="ARBA" id="ARBA00010641"/>
    </source>
</evidence>
<keyword evidence="9" id="KW-1185">Reference proteome</keyword>
<evidence type="ECO:0000256" key="3">
    <source>
        <dbReference type="ARBA" id="ARBA00023082"/>
    </source>
</evidence>
<protein>
    <submittedName>
        <fullName evidence="8">RNA polymerase sigma factor</fullName>
    </submittedName>
</protein>
<reference evidence="8 9" key="1">
    <citation type="submission" date="2019-04" db="EMBL/GenBank/DDBJ databases">
        <title>Sphingomonas psychrotolerans sp. nov., isolated from soil in the Tianshan Mountains, Xinjiang, China.</title>
        <authorList>
            <person name="Luo Y."/>
            <person name="Sheng H."/>
        </authorList>
    </citation>
    <scope>NUCLEOTIDE SEQUENCE [LARGE SCALE GENOMIC DNA]</scope>
    <source>
        <strain evidence="8 9">ZFGT-11</strain>
    </source>
</reference>
<dbReference type="OrthoDB" id="7620544at2"/>
<dbReference type="InterPro" id="IPR013325">
    <property type="entry name" value="RNA_pol_sigma_r2"/>
</dbReference>
<evidence type="ECO:0000259" key="7">
    <source>
        <dbReference type="Pfam" id="PF08281"/>
    </source>
</evidence>
<dbReference type="InterPro" id="IPR036388">
    <property type="entry name" value="WH-like_DNA-bd_sf"/>
</dbReference>
<name>A0A4S1XG27_9SPHN</name>
<evidence type="ECO:0000256" key="2">
    <source>
        <dbReference type="ARBA" id="ARBA00023015"/>
    </source>
</evidence>
<keyword evidence="2" id="KW-0805">Transcription regulation</keyword>
<feature type="domain" description="RNA polymerase sigma factor 70 region 4 type 2" evidence="7">
    <location>
        <begin position="105"/>
        <end position="147"/>
    </location>
</feature>
<dbReference type="NCBIfam" id="TIGR02937">
    <property type="entry name" value="sigma70-ECF"/>
    <property type="match status" value="1"/>
</dbReference>
<dbReference type="InterPro" id="IPR013249">
    <property type="entry name" value="RNA_pol_sigma70_r4_t2"/>
</dbReference>
<dbReference type="Pfam" id="PF08281">
    <property type="entry name" value="Sigma70_r4_2"/>
    <property type="match status" value="1"/>
</dbReference>
<dbReference type="InterPro" id="IPR007627">
    <property type="entry name" value="RNA_pol_sigma70_r2"/>
</dbReference>
<dbReference type="InterPro" id="IPR039425">
    <property type="entry name" value="RNA_pol_sigma-70-like"/>
</dbReference>
<dbReference type="PANTHER" id="PTHR43133:SF8">
    <property type="entry name" value="RNA POLYMERASE SIGMA FACTOR HI_1459-RELATED"/>
    <property type="match status" value="1"/>
</dbReference>
<dbReference type="SUPFAM" id="SSF88946">
    <property type="entry name" value="Sigma2 domain of RNA polymerase sigma factors"/>
    <property type="match status" value="1"/>
</dbReference>